<keyword evidence="10 16" id="KW-0573">Peptidoglycan synthesis</keyword>
<dbReference type="Gene3D" id="3.30.450.330">
    <property type="match status" value="1"/>
</dbReference>
<evidence type="ECO:0000259" key="17">
    <source>
        <dbReference type="Pfam" id="PF00905"/>
    </source>
</evidence>
<organism evidence="19 20">
    <name type="scientific">Variovorax ginsengisoli</name>
    <dbReference type="NCBI Taxonomy" id="363844"/>
    <lineage>
        <taxon>Bacteria</taxon>
        <taxon>Pseudomonadati</taxon>
        <taxon>Pseudomonadota</taxon>
        <taxon>Betaproteobacteria</taxon>
        <taxon>Burkholderiales</taxon>
        <taxon>Comamonadaceae</taxon>
        <taxon>Variovorax</taxon>
    </lineage>
</organism>
<dbReference type="Gene3D" id="1.10.150.770">
    <property type="match status" value="1"/>
</dbReference>
<evidence type="ECO:0000256" key="8">
    <source>
        <dbReference type="ARBA" id="ARBA00022801"/>
    </source>
</evidence>
<dbReference type="InterPro" id="IPR005311">
    <property type="entry name" value="PBP_dimer"/>
</dbReference>
<dbReference type="SUPFAM" id="SSF56519">
    <property type="entry name" value="Penicillin binding protein dimerisation domain"/>
    <property type="match status" value="1"/>
</dbReference>
<dbReference type="InterPro" id="IPR036138">
    <property type="entry name" value="PBP_dimer_sf"/>
</dbReference>
<evidence type="ECO:0000259" key="18">
    <source>
        <dbReference type="Pfam" id="PF03717"/>
    </source>
</evidence>
<proteinExistence type="inferred from homology"/>
<dbReference type="SUPFAM" id="SSF56601">
    <property type="entry name" value="beta-lactamase/transpeptidase-like"/>
    <property type="match status" value="1"/>
</dbReference>
<comment type="caution">
    <text evidence="19">The sequence shown here is derived from an EMBL/GenBank/DDBJ whole genome shotgun (WGS) entry which is preliminary data.</text>
</comment>
<reference evidence="19 20" key="1">
    <citation type="submission" date="2023-07" db="EMBL/GenBank/DDBJ databases">
        <title>Sorghum-associated microbial communities from plants grown in Nebraska, USA.</title>
        <authorList>
            <person name="Schachtman D."/>
        </authorList>
    </citation>
    <scope>NUCLEOTIDE SEQUENCE [LARGE SCALE GENOMIC DNA]</scope>
    <source>
        <strain evidence="19 20">DS1607</strain>
    </source>
</reference>
<evidence type="ECO:0000256" key="11">
    <source>
        <dbReference type="ARBA" id="ARBA00022989"/>
    </source>
</evidence>
<protein>
    <recommendedName>
        <fullName evidence="16">Peptidoglycan D,D-transpeptidase FtsI</fullName>
        <ecNumber evidence="16">3.4.16.4</ecNumber>
    </recommendedName>
    <alternativeName>
        <fullName evidence="16">Penicillin-binding protein 3</fullName>
        <shortName evidence="16">PBP-3</shortName>
    </alternativeName>
</protein>
<dbReference type="Proteomes" id="UP001226867">
    <property type="component" value="Unassembled WGS sequence"/>
</dbReference>
<accession>A0ABT9S5I2</accession>
<keyword evidence="4 16" id="KW-0132">Cell division</keyword>
<keyword evidence="11 16" id="KW-1133">Transmembrane helix</keyword>
<comment type="subcellular location">
    <subcellularLocation>
        <location evidence="1">Membrane</location>
    </subcellularLocation>
</comment>
<dbReference type="Gene3D" id="3.90.1310.10">
    <property type="entry name" value="Penicillin-binding protein 2a (Domain 2)"/>
    <property type="match status" value="1"/>
</dbReference>
<evidence type="ECO:0000256" key="1">
    <source>
        <dbReference type="ARBA" id="ARBA00004370"/>
    </source>
</evidence>
<evidence type="ECO:0000313" key="20">
    <source>
        <dbReference type="Proteomes" id="UP001226867"/>
    </source>
</evidence>
<keyword evidence="6 16" id="KW-0645">Protease</keyword>
<dbReference type="InterPro" id="IPR050515">
    <property type="entry name" value="Beta-lactam/transpept"/>
</dbReference>
<dbReference type="PANTHER" id="PTHR30627">
    <property type="entry name" value="PEPTIDOGLYCAN D,D-TRANSPEPTIDASE"/>
    <property type="match status" value="1"/>
</dbReference>
<dbReference type="RefSeq" id="WP_307689439.1">
    <property type="nucleotide sequence ID" value="NZ_JAUSRO010000005.1"/>
</dbReference>
<gene>
    <name evidence="16" type="primary">ftsI</name>
    <name evidence="19" type="ORF">J2W36_001874</name>
</gene>
<keyword evidence="9 16" id="KW-0133">Cell shape</keyword>
<evidence type="ECO:0000256" key="6">
    <source>
        <dbReference type="ARBA" id="ARBA00022670"/>
    </source>
</evidence>
<dbReference type="PANTHER" id="PTHR30627:SF1">
    <property type="entry name" value="PEPTIDOGLYCAN D,D-TRANSPEPTIDASE FTSI"/>
    <property type="match status" value="1"/>
</dbReference>
<dbReference type="InterPro" id="IPR012338">
    <property type="entry name" value="Beta-lactam/transpept-like"/>
</dbReference>
<comment type="similarity">
    <text evidence="16">Belongs to the transpeptidase family. FtsI subfamily.</text>
</comment>
<comment type="function">
    <text evidence="16">Catalyzes cross-linking of the peptidoglycan cell wall at the division septum.</text>
</comment>
<dbReference type="GO" id="GO:0051301">
    <property type="term" value="P:cell division"/>
    <property type="evidence" value="ECO:0007669"/>
    <property type="project" value="UniProtKB-KW"/>
</dbReference>
<keyword evidence="7 16" id="KW-0812">Transmembrane</keyword>
<dbReference type="InterPro" id="IPR001460">
    <property type="entry name" value="PCN-bd_Tpept"/>
</dbReference>
<evidence type="ECO:0000256" key="15">
    <source>
        <dbReference type="ARBA" id="ARBA00023316"/>
    </source>
</evidence>
<comment type="pathway">
    <text evidence="16">Cell wall biogenesis; peptidoglycan biosynthesis.</text>
</comment>
<keyword evidence="14 16" id="KW-0131">Cell cycle</keyword>
<evidence type="ECO:0000256" key="7">
    <source>
        <dbReference type="ARBA" id="ARBA00022692"/>
    </source>
</evidence>
<evidence type="ECO:0000256" key="14">
    <source>
        <dbReference type="ARBA" id="ARBA00023306"/>
    </source>
</evidence>
<evidence type="ECO:0000313" key="19">
    <source>
        <dbReference type="EMBL" id="MDP9899623.1"/>
    </source>
</evidence>
<feature type="domain" description="Penicillin-binding protein dimerisation" evidence="18">
    <location>
        <begin position="68"/>
        <end position="219"/>
    </location>
</feature>
<evidence type="ECO:0000256" key="3">
    <source>
        <dbReference type="ARBA" id="ARBA00022519"/>
    </source>
</evidence>
<evidence type="ECO:0000256" key="16">
    <source>
        <dbReference type="HAMAP-Rule" id="MF_02080"/>
    </source>
</evidence>
<dbReference type="Gene3D" id="3.40.710.10">
    <property type="entry name" value="DD-peptidase/beta-lactamase superfamily"/>
    <property type="match status" value="1"/>
</dbReference>
<dbReference type="HAMAP" id="MF_02080">
    <property type="entry name" value="FtsI_transpept"/>
    <property type="match status" value="1"/>
</dbReference>
<evidence type="ECO:0000256" key="2">
    <source>
        <dbReference type="ARBA" id="ARBA00022475"/>
    </source>
</evidence>
<keyword evidence="5 16" id="KW-0121">Carboxypeptidase</keyword>
<evidence type="ECO:0000256" key="10">
    <source>
        <dbReference type="ARBA" id="ARBA00022984"/>
    </source>
</evidence>
<keyword evidence="12 16" id="KW-0472">Membrane</keyword>
<keyword evidence="15 16" id="KW-0961">Cell wall biogenesis/degradation</keyword>
<keyword evidence="13 16" id="KW-0717">Septation</keyword>
<dbReference type="EMBL" id="JAUSRO010000005">
    <property type="protein sequence ID" value="MDP9899623.1"/>
    <property type="molecule type" value="Genomic_DNA"/>
</dbReference>
<dbReference type="Pfam" id="PF03717">
    <property type="entry name" value="PBP_dimer"/>
    <property type="match status" value="1"/>
</dbReference>
<evidence type="ECO:0000256" key="13">
    <source>
        <dbReference type="ARBA" id="ARBA00023210"/>
    </source>
</evidence>
<keyword evidence="2 16" id="KW-1003">Cell membrane</keyword>
<feature type="active site" description="Acyl-ester intermediate" evidence="16">
    <location>
        <position position="307"/>
    </location>
</feature>
<evidence type="ECO:0000256" key="9">
    <source>
        <dbReference type="ARBA" id="ARBA00022960"/>
    </source>
</evidence>
<dbReference type="Pfam" id="PF00905">
    <property type="entry name" value="Transpeptidase"/>
    <property type="match status" value="1"/>
</dbReference>
<keyword evidence="3 16" id="KW-0997">Cell inner membrane</keyword>
<keyword evidence="20" id="KW-1185">Reference proteome</keyword>
<evidence type="ECO:0000256" key="12">
    <source>
        <dbReference type="ARBA" id="ARBA00023136"/>
    </source>
</evidence>
<dbReference type="EC" id="3.4.16.4" evidence="16"/>
<name>A0ABT9S5I2_9BURK</name>
<evidence type="ECO:0000256" key="5">
    <source>
        <dbReference type="ARBA" id="ARBA00022645"/>
    </source>
</evidence>
<keyword evidence="8 16" id="KW-0378">Hydrolase</keyword>
<dbReference type="InterPro" id="IPR037532">
    <property type="entry name" value="FtsI_transpept"/>
</dbReference>
<comment type="catalytic activity">
    <reaction evidence="16">
        <text>Preferential cleavage: (Ac)2-L-Lys-D-Ala-|-D-Ala. Also transpeptidation of peptidyl-alanyl moieties that are N-acyl substituents of D-alanine.</text>
        <dbReference type="EC" id="3.4.16.4"/>
    </reaction>
</comment>
<feature type="domain" description="Penicillin-binding protein transpeptidase" evidence="17">
    <location>
        <begin position="260"/>
        <end position="556"/>
    </location>
</feature>
<evidence type="ECO:0000256" key="4">
    <source>
        <dbReference type="ARBA" id="ARBA00022618"/>
    </source>
</evidence>
<sequence>MIRRGPSVPYTTSPLLASKTPVWRSKFIVASMALGFLVLAGRALDIQVLDHRFFQHQGEIRFERTVALPADRGRILDRNGRILAADVLAPSIWAIPEDIDRNDPKTQAGLQRLAVLLDLPQQVLDKKLEDEDKSFVWLQRQVDASVARQVAALDIKGIYQRRDYRRIYPEGEATAHVAGFTNVEDVGQEGVELAFDKELAGKAGSRHVIKDRLGAVVEDTVEQVPPVDGQDIQLSLDDRVQTVAYEQLRDAVIANKAHAGSVVVVDARSGELLAMANYPSFDPNDRHKLSGDQLRNRAMTDVFEPGSTMKPITVATALQLGRVTPQTIIDTNPGWINVTGATIHDDENFGVLTVAGVIQKSSNVGATKISQRLSAEEMWNSFTAVGFGQKPQTVFPGAVTGRLRPWKSWRPIEQATMSYGYGLSASLFQIAHAYTAFAHDGQVIPVSLLKTNAPPVGVPVFSPQVASEVRQMMHLAAAPGGTAPLARTEGYSVGGKTGTAHKQEGHGYAGHKYRAWYTGMSPIDKPRVIVAVMIDEPSAGQYFGGLVAAPVFSHVVQQTLRILNVLPDLAVTSGAH</sequence>